<dbReference type="EMBL" id="CP041969">
    <property type="protein sequence ID" value="QMV41840.1"/>
    <property type="molecule type" value="Genomic_DNA"/>
</dbReference>
<dbReference type="RefSeq" id="WP_182303177.1">
    <property type="nucleotide sequence ID" value="NZ_CP041969.1"/>
</dbReference>
<dbReference type="InterPro" id="IPR017871">
    <property type="entry name" value="ABC_transporter-like_CS"/>
</dbReference>
<evidence type="ECO:0000313" key="9">
    <source>
        <dbReference type="Proteomes" id="UP000515679"/>
    </source>
</evidence>
<dbReference type="CDD" id="cd03293">
    <property type="entry name" value="ABC_NrtD_SsuB_transporters"/>
    <property type="match status" value="1"/>
</dbReference>
<keyword evidence="3" id="KW-0547">Nucleotide-binding</keyword>
<evidence type="ECO:0000259" key="7">
    <source>
        <dbReference type="PROSITE" id="PS50893"/>
    </source>
</evidence>
<dbReference type="PANTHER" id="PTHR42788:SF17">
    <property type="entry name" value="ALIPHATIC SULFONATES IMPORT ATP-BINDING PROTEIN SSUB"/>
    <property type="match status" value="1"/>
</dbReference>
<dbReference type="SUPFAM" id="SSF52540">
    <property type="entry name" value="P-loop containing nucleoside triphosphate hydrolases"/>
    <property type="match status" value="1"/>
</dbReference>
<dbReference type="GO" id="GO:0016887">
    <property type="term" value="F:ATP hydrolysis activity"/>
    <property type="evidence" value="ECO:0007669"/>
    <property type="project" value="InterPro"/>
</dbReference>
<dbReference type="PANTHER" id="PTHR42788">
    <property type="entry name" value="TAURINE IMPORT ATP-BINDING PROTEIN-RELATED"/>
    <property type="match status" value="1"/>
</dbReference>
<evidence type="ECO:0000256" key="3">
    <source>
        <dbReference type="ARBA" id="ARBA00022741"/>
    </source>
</evidence>
<gene>
    <name evidence="8" type="ORF">FPL14_12080</name>
</gene>
<dbReference type="KEGG" id="cchl:FPL14_12080"/>
<accession>A0A7G5BY06</accession>
<keyword evidence="9" id="KW-1185">Reference proteome</keyword>
<evidence type="ECO:0000256" key="5">
    <source>
        <dbReference type="ARBA" id="ARBA00022967"/>
    </source>
</evidence>
<reference evidence="8 9" key="1">
    <citation type="submission" date="2019-07" db="EMBL/GenBank/DDBJ databases">
        <authorList>
            <person name="Kim J.K."/>
            <person name="Cheong H.-M."/>
            <person name="Choi Y."/>
            <person name="Hwang K.J."/>
            <person name="Lee S."/>
            <person name="Choi C."/>
        </authorList>
    </citation>
    <scope>NUCLEOTIDE SEQUENCE [LARGE SCALE GENOMIC DNA]</scope>
    <source>
        <strain evidence="8 9">KS 22</strain>
    </source>
</reference>
<keyword evidence="6" id="KW-0472">Membrane</keyword>
<evidence type="ECO:0000256" key="2">
    <source>
        <dbReference type="ARBA" id="ARBA00022475"/>
    </source>
</evidence>
<dbReference type="InterPro" id="IPR003593">
    <property type="entry name" value="AAA+_ATPase"/>
</dbReference>
<evidence type="ECO:0000313" key="8">
    <source>
        <dbReference type="EMBL" id="QMV41840.1"/>
    </source>
</evidence>
<dbReference type="Pfam" id="PF00005">
    <property type="entry name" value="ABC_tran"/>
    <property type="match status" value="1"/>
</dbReference>
<dbReference type="AlphaFoldDB" id="A0A7G5BY06"/>
<keyword evidence="2" id="KW-1003">Cell membrane</keyword>
<sequence length="257" mass="28187">MSKIVDKGARLLVRGASKGFGDKSVLKGVELDIPAGQFVAIVGRSGCGKSTLLRLIAGLDRPTEGTLSVDGAEIQGIREDTRMLFQDARLLPWKRAVSNVQVGIKSRDKEQALEALAQVGLADRANEWPGVLSGGQRQRVALARALAGSPRLLLLDEPLGALDALTRIDMQELIESLWAEQQFTAVLVTHDVSEAVALADRVILIEKGRIALDVNITLDRPRERDSGFAHFEKLILDRILERNESDYTRNKKLSYSI</sequence>
<evidence type="ECO:0000256" key="1">
    <source>
        <dbReference type="ARBA" id="ARBA00022448"/>
    </source>
</evidence>
<dbReference type="InterPro" id="IPR050166">
    <property type="entry name" value="ABC_transporter_ATP-bind"/>
</dbReference>
<organism evidence="8 9">
    <name type="scientific">Cohnella cholangitidis</name>
    <dbReference type="NCBI Taxonomy" id="2598458"/>
    <lineage>
        <taxon>Bacteria</taxon>
        <taxon>Bacillati</taxon>
        <taxon>Bacillota</taxon>
        <taxon>Bacilli</taxon>
        <taxon>Bacillales</taxon>
        <taxon>Paenibacillaceae</taxon>
        <taxon>Cohnella</taxon>
    </lineage>
</organism>
<dbReference type="PROSITE" id="PS00211">
    <property type="entry name" value="ABC_TRANSPORTER_1"/>
    <property type="match status" value="1"/>
</dbReference>
<dbReference type="SMART" id="SM00382">
    <property type="entry name" value="AAA"/>
    <property type="match status" value="1"/>
</dbReference>
<dbReference type="PROSITE" id="PS50893">
    <property type="entry name" value="ABC_TRANSPORTER_2"/>
    <property type="match status" value="1"/>
</dbReference>
<dbReference type="InterPro" id="IPR027417">
    <property type="entry name" value="P-loop_NTPase"/>
</dbReference>
<dbReference type="Proteomes" id="UP000515679">
    <property type="component" value="Chromosome"/>
</dbReference>
<proteinExistence type="predicted"/>
<keyword evidence="4 8" id="KW-0067">ATP-binding</keyword>
<dbReference type="Gene3D" id="3.40.50.300">
    <property type="entry name" value="P-loop containing nucleotide triphosphate hydrolases"/>
    <property type="match status" value="1"/>
</dbReference>
<keyword evidence="5" id="KW-1278">Translocase</keyword>
<evidence type="ECO:0000256" key="6">
    <source>
        <dbReference type="ARBA" id="ARBA00023136"/>
    </source>
</evidence>
<dbReference type="GO" id="GO:0005524">
    <property type="term" value="F:ATP binding"/>
    <property type="evidence" value="ECO:0007669"/>
    <property type="project" value="UniProtKB-KW"/>
</dbReference>
<keyword evidence="1" id="KW-0813">Transport</keyword>
<dbReference type="InterPro" id="IPR003439">
    <property type="entry name" value="ABC_transporter-like_ATP-bd"/>
</dbReference>
<feature type="domain" description="ABC transporter" evidence="7">
    <location>
        <begin position="11"/>
        <end position="232"/>
    </location>
</feature>
<protein>
    <submittedName>
        <fullName evidence="8">ATP-binding cassette domain-containing protein</fullName>
    </submittedName>
</protein>
<name>A0A7G5BY06_9BACL</name>
<evidence type="ECO:0000256" key="4">
    <source>
        <dbReference type="ARBA" id="ARBA00022840"/>
    </source>
</evidence>